<keyword evidence="4" id="KW-1185">Reference proteome</keyword>
<reference evidence="4" key="1">
    <citation type="journal article" date="2012" name="Science">
        <title>The Paleozoic origin of enzymatic lignin decomposition reconstructed from 31 fungal genomes.</title>
        <authorList>
            <person name="Floudas D."/>
            <person name="Binder M."/>
            <person name="Riley R."/>
            <person name="Barry K."/>
            <person name="Blanchette R.A."/>
            <person name="Henrissat B."/>
            <person name="Martinez A.T."/>
            <person name="Otillar R."/>
            <person name="Spatafora J.W."/>
            <person name="Yadav J.S."/>
            <person name="Aerts A."/>
            <person name="Benoit I."/>
            <person name="Boyd A."/>
            <person name="Carlson A."/>
            <person name="Copeland A."/>
            <person name="Coutinho P.M."/>
            <person name="de Vries R.P."/>
            <person name="Ferreira P."/>
            <person name="Findley K."/>
            <person name="Foster B."/>
            <person name="Gaskell J."/>
            <person name="Glotzer D."/>
            <person name="Gorecki P."/>
            <person name="Heitman J."/>
            <person name="Hesse C."/>
            <person name="Hori C."/>
            <person name="Igarashi K."/>
            <person name="Jurgens J.A."/>
            <person name="Kallen N."/>
            <person name="Kersten P."/>
            <person name="Kohler A."/>
            <person name="Kuees U."/>
            <person name="Kumar T.K.A."/>
            <person name="Kuo A."/>
            <person name="LaButti K."/>
            <person name="Larrondo L.F."/>
            <person name="Lindquist E."/>
            <person name="Ling A."/>
            <person name="Lombard V."/>
            <person name="Lucas S."/>
            <person name="Lundell T."/>
            <person name="Martin R."/>
            <person name="McLaughlin D.J."/>
            <person name="Morgenstern I."/>
            <person name="Morin E."/>
            <person name="Murat C."/>
            <person name="Nagy L.G."/>
            <person name="Nolan M."/>
            <person name="Ohm R.A."/>
            <person name="Patyshakuliyeva A."/>
            <person name="Rokas A."/>
            <person name="Ruiz-Duenas F.J."/>
            <person name="Sabat G."/>
            <person name="Salamov A."/>
            <person name="Samejima M."/>
            <person name="Schmutz J."/>
            <person name="Slot J.C."/>
            <person name="St John F."/>
            <person name="Stenlid J."/>
            <person name="Sun H."/>
            <person name="Sun S."/>
            <person name="Syed K."/>
            <person name="Tsang A."/>
            <person name="Wiebenga A."/>
            <person name="Young D."/>
            <person name="Pisabarro A."/>
            <person name="Eastwood D.C."/>
            <person name="Martin F."/>
            <person name="Cullen D."/>
            <person name="Grigoriev I.V."/>
            <person name="Hibbett D.S."/>
        </authorList>
    </citation>
    <scope>NUCLEOTIDE SEQUENCE [LARGE SCALE GENOMIC DNA]</scope>
    <source>
        <strain evidence="4">RWD-64-598 SS2</strain>
    </source>
</reference>
<keyword evidence="2" id="KW-1133">Transmembrane helix</keyword>
<evidence type="ECO:0000313" key="4">
    <source>
        <dbReference type="Proteomes" id="UP000053558"/>
    </source>
</evidence>
<dbReference type="Proteomes" id="UP000053558">
    <property type="component" value="Unassembled WGS sequence"/>
</dbReference>
<feature type="compositionally biased region" description="Basic and acidic residues" evidence="1">
    <location>
        <begin position="157"/>
        <end position="171"/>
    </location>
</feature>
<evidence type="ECO:0000256" key="1">
    <source>
        <dbReference type="SAM" id="MobiDB-lite"/>
    </source>
</evidence>
<organism evidence="3 4">
    <name type="scientific">Coniophora puteana (strain RWD-64-598)</name>
    <name type="common">Brown rot fungus</name>
    <dbReference type="NCBI Taxonomy" id="741705"/>
    <lineage>
        <taxon>Eukaryota</taxon>
        <taxon>Fungi</taxon>
        <taxon>Dikarya</taxon>
        <taxon>Basidiomycota</taxon>
        <taxon>Agaricomycotina</taxon>
        <taxon>Agaricomycetes</taxon>
        <taxon>Agaricomycetidae</taxon>
        <taxon>Boletales</taxon>
        <taxon>Coniophorineae</taxon>
        <taxon>Coniophoraceae</taxon>
        <taxon>Coniophora</taxon>
    </lineage>
</organism>
<feature type="compositionally biased region" description="Low complexity" evidence="1">
    <location>
        <begin position="136"/>
        <end position="155"/>
    </location>
</feature>
<dbReference type="GeneID" id="19201021"/>
<proteinExistence type="predicted"/>
<feature type="region of interest" description="Disordered" evidence="1">
    <location>
        <begin position="136"/>
        <end position="195"/>
    </location>
</feature>
<evidence type="ECO:0000313" key="3">
    <source>
        <dbReference type="EMBL" id="EIW81551.1"/>
    </source>
</evidence>
<keyword evidence="2" id="KW-0472">Membrane</keyword>
<dbReference type="AlphaFoldDB" id="A0A5M3MSP5"/>
<dbReference type="RefSeq" id="XP_007768862.1">
    <property type="nucleotide sequence ID" value="XM_007770672.1"/>
</dbReference>
<dbReference type="EMBL" id="JH711578">
    <property type="protein sequence ID" value="EIW81551.1"/>
    <property type="molecule type" value="Genomic_DNA"/>
</dbReference>
<protein>
    <submittedName>
        <fullName evidence="3">Uncharacterized protein</fullName>
    </submittedName>
</protein>
<accession>A0A5M3MSP5</accession>
<sequence>MTSSADAADATSTACHTTCNEISERTSVSISVALILFVFVFIAMQAVSRWNHNNSSTSEFPRPTPAGHRPHMLQRWRHDLPRVSAHLVSFFPRVHLSLHHHHHTGADGLGRVRSNPEIGGAVELEAGRAHVGVDAAATNASSSSSSSSLPPAASPGRRSDLDVEIASRSEDGAGGSCTLGGSSIASSKKDGEGGVDVVKEEVEMTEDVRAGNNVRSAATAPLPGEDVGASLVQEQDQAPPLHKDTDADGARRVYDTSDIGETTCAMAPEHDAGVDTIGMGRQAVQ</sequence>
<gene>
    <name evidence="3" type="ORF">CONPUDRAFT_137434</name>
</gene>
<dbReference type="KEGG" id="cput:CONPUDRAFT_137434"/>
<evidence type="ECO:0000256" key="2">
    <source>
        <dbReference type="SAM" id="Phobius"/>
    </source>
</evidence>
<keyword evidence="2" id="KW-0812">Transmembrane</keyword>
<name>A0A5M3MSP5_CONPW</name>
<feature type="transmembrane region" description="Helical" evidence="2">
    <location>
        <begin position="28"/>
        <end position="47"/>
    </location>
</feature>
<comment type="caution">
    <text evidence="3">The sequence shown here is derived from an EMBL/GenBank/DDBJ whole genome shotgun (WGS) entry which is preliminary data.</text>
</comment>